<dbReference type="Gene3D" id="3.30.160.60">
    <property type="entry name" value="Classic Zinc Finger"/>
    <property type="match status" value="1"/>
</dbReference>
<dbReference type="InterPro" id="IPR004107">
    <property type="entry name" value="Integrase_SAM-like_N"/>
</dbReference>
<dbReference type="Proteomes" id="UP000366766">
    <property type="component" value="Unassembled WGS sequence"/>
</dbReference>
<keyword evidence="5" id="KW-0233">DNA recombination</keyword>
<dbReference type="RefSeq" id="WP_118593260.1">
    <property type="nucleotide sequence ID" value="NZ_CABHOF010000072.1"/>
</dbReference>
<dbReference type="CDD" id="cd01189">
    <property type="entry name" value="INT_ICEBs1_C_like"/>
    <property type="match status" value="1"/>
</dbReference>
<keyword evidence="3" id="KW-0229">DNA integration</keyword>
<dbReference type="Pfam" id="PF14659">
    <property type="entry name" value="Phage_int_SAM_3"/>
    <property type="match status" value="1"/>
</dbReference>
<dbReference type="InterPro" id="IPR002104">
    <property type="entry name" value="Integrase_catalytic"/>
</dbReference>
<evidence type="ECO:0000259" key="8">
    <source>
        <dbReference type="PROSITE" id="PS51900"/>
    </source>
</evidence>
<accession>A0A564WW02</accession>
<dbReference type="PROSITE" id="PS51900">
    <property type="entry name" value="CB"/>
    <property type="match status" value="1"/>
</dbReference>
<comment type="function">
    <text evidence="1">Site-specific tyrosine recombinase, which acts by catalyzing the cutting and rejoining of the recombining DNA molecules.</text>
</comment>
<comment type="similarity">
    <text evidence="2">Belongs to the 'phage' integrase family.</text>
</comment>
<protein>
    <submittedName>
        <fullName evidence="9">Transposase from transposon Tn916</fullName>
    </submittedName>
</protein>
<evidence type="ECO:0000256" key="4">
    <source>
        <dbReference type="ARBA" id="ARBA00023125"/>
    </source>
</evidence>
<keyword evidence="4 6" id="KW-0238">DNA-binding</keyword>
<dbReference type="Gene3D" id="1.10.150.130">
    <property type="match status" value="1"/>
</dbReference>
<keyword evidence="10" id="KW-1185">Reference proteome</keyword>
<dbReference type="InterPro" id="IPR011010">
    <property type="entry name" value="DNA_brk_join_enz"/>
</dbReference>
<proteinExistence type="inferred from homology"/>
<organism evidence="9 10">
    <name type="scientific">Blautia wexlerae</name>
    <dbReference type="NCBI Taxonomy" id="418240"/>
    <lineage>
        <taxon>Bacteria</taxon>
        <taxon>Bacillati</taxon>
        <taxon>Bacillota</taxon>
        <taxon>Clostridia</taxon>
        <taxon>Lachnospirales</taxon>
        <taxon>Lachnospiraceae</taxon>
        <taxon>Blautia</taxon>
    </lineage>
</organism>
<name>A0A564WW02_9FIRM</name>
<evidence type="ECO:0000256" key="6">
    <source>
        <dbReference type="PROSITE-ProRule" id="PRU01248"/>
    </source>
</evidence>
<gene>
    <name evidence="9" type="primary">Int-Tn_6</name>
    <name evidence="9" type="ORF">BWLFYP14_02909</name>
</gene>
<reference evidence="9 10" key="1">
    <citation type="submission" date="2019-07" db="EMBL/GenBank/DDBJ databases">
        <authorList>
            <person name="Chang H.-W."/>
            <person name="Raman A."/>
            <person name="Venkatesh S."/>
            <person name="Gehrig J."/>
        </authorList>
    </citation>
    <scope>NUCLEOTIDE SEQUENCE [LARGE SCALE GENOMIC DNA]</scope>
    <source>
        <strain evidence="9">Blautia_wexlerae_LFYP_14</strain>
    </source>
</reference>
<evidence type="ECO:0000313" key="10">
    <source>
        <dbReference type="Proteomes" id="UP000366766"/>
    </source>
</evidence>
<dbReference type="GO" id="GO:0006310">
    <property type="term" value="P:DNA recombination"/>
    <property type="evidence" value="ECO:0007669"/>
    <property type="project" value="UniProtKB-KW"/>
</dbReference>
<dbReference type="Gene3D" id="1.10.443.10">
    <property type="entry name" value="Intergrase catalytic core"/>
    <property type="match status" value="1"/>
</dbReference>
<dbReference type="InterPro" id="IPR010998">
    <property type="entry name" value="Integrase_recombinase_N"/>
</dbReference>
<dbReference type="InterPro" id="IPR013762">
    <property type="entry name" value="Integrase-like_cat_sf"/>
</dbReference>
<evidence type="ECO:0000256" key="2">
    <source>
        <dbReference type="ARBA" id="ARBA00008857"/>
    </source>
</evidence>
<sequence length="406" mass="47085">MAEKRKDMKGRNLRTGEYYDEKNQRYMFRKMVAGNRITITAANLLDLRKQENDLLCKIDKGIKFDTKKAKATLNEYFDYWFEYFAKTGRKATTCTNYKSYYNTYIRKTIGEKLITAIVKLDCQKIINQMVEDGKKHSTMTNLKSCLTAVFESAVDEDVILKNPARNLQIPQTEVKKRVAMDPEQIKLFMEYVRNSPQYSNTYPEFLFLFNTGVRVGEMAGLTWDNIDFENNVITINKTVNRYRKKDFGFTVALASPKSRTSIRTFPMNDEVRKMFLKEKFRDTPPAAPLPFVDDSGNIRRQVKNIVFSNSFGNAWNEPGFLCLINRIIEAYNREAEETKRKKLENFCPHMARHTYTSFAYSAGADVKAVSEILGHASTSVTLDTYAHLTDEKKRQQEEIVRAIKVL</sequence>
<dbReference type="PANTHER" id="PTHR30629">
    <property type="entry name" value="PROPHAGE INTEGRASE"/>
    <property type="match status" value="1"/>
</dbReference>
<dbReference type="PANTHER" id="PTHR30629:SF2">
    <property type="entry name" value="PROPHAGE INTEGRASE INTS-RELATED"/>
    <property type="match status" value="1"/>
</dbReference>
<dbReference type="SUPFAM" id="SSF56349">
    <property type="entry name" value="DNA breaking-rejoining enzymes"/>
    <property type="match status" value="1"/>
</dbReference>
<dbReference type="PROSITE" id="PS51898">
    <property type="entry name" value="TYR_RECOMBINASE"/>
    <property type="match status" value="1"/>
</dbReference>
<dbReference type="AlphaFoldDB" id="A0A564WW02"/>
<feature type="domain" description="Tyr recombinase" evidence="7">
    <location>
        <begin position="175"/>
        <end position="398"/>
    </location>
</feature>
<dbReference type="GO" id="GO:0003677">
    <property type="term" value="F:DNA binding"/>
    <property type="evidence" value="ECO:0007669"/>
    <property type="project" value="UniProtKB-UniRule"/>
</dbReference>
<evidence type="ECO:0000313" key="9">
    <source>
        <dbReference type="EMBL" id="VUX66633.1"/>
    </source>
</evidence>
<evidence type="ECO:0000256" key="1">
    <source>
        <dbReference type="ARBA" id="ARBA00003283"/>
    </source>
</evidence>
<dbReference type="InterPro" id="IPR050808">
    <property type="entry name" value="Phage_Integrase"/>
</dbReference>
<dbReference type="Pfam" id="PF00589">
    <property type="entry name" value="Phage_integrase"/>
    <property type="match status" value="1"/>
</dbReference>
<dbReference type="InterPro" id="IPR044068">
    <property type="entry name" value="CB"/>
</dbReference>
<evidence type="ECO:0000256" key="5">
    <source>
        <dbReference type="ARBA" id="ARBA00023172"/>
    </source>
</evidence>
<dbReference type="EMBL" id="CABHOF010000072">
    <property type="protein sequence ID" value="VUX66633.1"/>
    <property type="molecule type" value="Genomic_DNA"/>
</dbReference>
<feature type="domain" description="Core-binding (CB)" evidence="8">
    <location>
        <begin position="71"/>
        <end position="154"/>
    </location>
</feature>
<dbReference type="GO" id="GO:0008907">
    <property type="term" value="F:integrase activity"/>
    <property type="evidence" value="ECO:0007669"/>
    <property type="project" value="InterPro"/>
</dbReference>
<evidence type="ECO:0000259" key="7">
    <source>
        <dbReference type="PROSITE" id="PS51898"/>
    </source>
</evidence>
<evidence type="ECO:0000256" key="3">
    <source>
        <dbReference type="ARBA" id="ARBA00022908"/>
    </source>
</evidence>